<dbReference type="Pfam" id="PF00703">
    <property type="entry name" value="Glyco_hydro_2"/>
    <property type="match status" value="1"/>
</dbReference>
<proteinExistence type="inferred from homology"/>
<evidence type="ECO:0000313" key="9">
    <source>
        <dbReference type="EMBL" id="BDD07593.1"/>
    </source>
</evidence>
<evidence type="ECO:0000256" key="1">
    <source>
        <dbReference type="ARBA" id="ARBA00007401"/>
    </source>
</evidence>
<dbReference type="PROSITE" id="PS00608">
    <property type="entry name" value="GLYCOSYL_HYDROL_F2_2"/>
    <property type="match status" value="1"/>
</dbReference>
<dbReference type="SUPFAM" id="SSF51445">
    <property type="entry name" value="(Trans)glycosidases"/>
    <property type="match status" value="1"/>
</dbReference>
<feature type="domain" description="DUF4982" evidence="7">
    <location>
        <begin position="682"/>
        <end position="741"/>
    </location>
</feature>
<dbReference type="InterPro" id="IPR006101">
    <property type="entry name" value="Glyco_hydro_2"/>
</dbReference>
<keyword evidence="10" id="KW-1185">Reference proteome</keyword>
<accession>A0AAU9CHY6</accession>
<dbReference type="InterPro" id="IPR013783">
    <property type="entry name" value="Ig-like_fold"/>
</dbReference>
<dbReference type="Pfam" id="PF18565">
    <property type="entry name" value="Glyco_hydro2_C5"/>
    <property type="match status" value="1"/>
</dbReference>
<dbReference type="PRINTS" id="PR00132">
    <property type="entry name" value="GLHYDRLASE2"/>
</dbReference>
<dbReference type="InterPro" id="IPR017853">
    <property type="entry name" value="GH"/>
</dbReference>
<dbReference type="GO" id="GO:0005975">
    <property type="term" value="P:carbohydrate metabolic process"/>
    <property type="evidence" value="ECO:0007669"/>
    <property type="project" value="InterPro"/>
</dbReference>
<name>A0AAU9CHY6_9BACT</name>
<dbReference type="InterPro" id="IPR032311">
    <property type="entry name" value="DUF4982"/>
</dbReference>
<evidence type="ECO:0000259" key="7">
    <source>
        <dbReference type="Pfam" id="PF16355"/>
    </source>
</evidence>
<dbReference type="Gene3D" id="2.60.120.260">
    <property type="entry name" value="Galactose-binding domain-like"/>
    <property type="match status" value="1"/>
</dbReference>
<dbReference type="InterPro" id="IPR040605">
    <property type="entry name" value="Glyco_hydro2_dom5"/>
</dbReference>
<gene>
    <name evidence="9" type="ORF">FUAX_00250</name>
</gene>
<feature type="domain" description="Glycoside hydrolase family 2" evidence="8">
    <location>
        <begin position="765"/>
        <end position="854"/>
    </location>
</feature>
<dbReference type="EMBL" id="AP025314">
    <property type="protein sequence ID" value="BDD07593.1"/>
    <property type="molecule type" value="Genomic_DNA"/>
</dbReference>
<dbReference type="GO" id="GO:0004553">
    <property type="term" value="F:hydrolase activity, hydrolyzing O-glycosyl compounds"/>
    <property type="evidence" value="ECO:0007669"/>
    <property type="project" value="InterPro"/>
</dbReference>
<evidence type="ECO:0000259" key="8">
    <source>
        <dbReference type="Pfam" id="PF18565"/>
    </source>
</evidence>
<dbReference type="Gene3D" id="3.20.20.80">
    <property type="entry name" value="Glycosidases"/>
    <property type="match status" value="1"/>
</dbReference>
<evidence type="ECO:0000256" key="3">
    <source>
        <dbReference type="ARBA" id="ARBA00023295"/>
    </source>
</evidence>
<protein>
    <submittedName>
        <fullName evidence="9">Beta-galactosidase</fullName>
    </submittedName>
</protein>
<keyword evidence="2" id="KW-0378">Hydrolase</keyword>
<dbReference type="Gene3D" id="2.60.40.10">
    <property type="entry name" value="Immunoglobulins"/>
    <property type="match status" value="3"/>
</dbReference>
<evidence type="ECO:0000313" key="10">
    <source>
        <dbReference type="Proteomes" id="UP001348817"/>
    </source>
</evidence>
<dbReference type="SUPFAM" id="SSF49785">
    <property type="entry name" value="Galactose-binding domain-like"/>
    <property type="match status" value="1"/>
</dbReference>
<dbReference type="InterPro" id="IPR048229">
    <property type="entry name" value="GalB-like"/>
</dbReference>
<dbReference type="InterPro" id="IPR051913">
    <property type="entry name" value="GH2_Domain-Containing"/>
</dbReference>
<dbReference type="PANTHER" id="PTHR42732">
    <property type="entry name" value="BETA-GALACTOSIDASE"/>
    <property type="match status" value="1"/>
</dbReference>
<keyword evidence="3" id="KW-0326">Glycosidase</keyword>
<dbReference type="Pfam" id="PF16355">
    <property type="entry name" value="DUF4982"/>
    <property type="match status" value="1"/>
</dbReference>
<organism evidence="9 10">
    <name type="scientific">Fulvitalea axinellae</name>
    <dbReference type="NCBI Taxonomy" id="1182444"/>
    <lineage>
        <taxon>Bacteria</taxon>
        <taxon>Pseudomonadati</taxon>
        <taxon>Bacteroidota</taxon>
        <taxon>Cytophagia</taxon>
        <taxon>Cytophagales</taxon>
        <taxon>Persicobacteraceae</taxon>
        <taxon>Fulvitalea</taxon>
    </lineage>
</organism>
<evidence type="ECO:0000259" key="5">
    <source>
        <dbReference type="Pfam" id="PF02836"/>
    </source>
</evidence>
<comment type="similarity">
    <text evidence="1">Belongs to the glycosyl hydrolase 2 family.</text>
</comment>
<dbReference type="KEGG" id="fax:FUAX_00250"/>
<dbReference type="Pfam" id="PF02836">
    <property type="entry name" value="Glyco_hydro_2_C"/>
    <property type="match status" value="1"/>
</dbReference>
<dbReference type="NCBIfam" id="NF041463">
    <property type="entry name" value="GalB"/>
    <property type="match status" value="1"/>
</dbReference>
<dbReference type="InterPro" id="IPR006104">
    <property type="entry name" value="Glyco_hydro_2_N"/>
</dbReference>
<dbReference type="InterPro" id="IPR006102">
    <property type="entry name" value="Ig-like_GH2"/>
</dbReference>
<dbReference type="InterPro" id="IPR008979">
    <property type="entry name" value="Galactose-bd-like_sf"/>
</dbReference>
<dbReference type="InterPro" id="IPR006103">
    <property type="entry name" value="Glyco_hydro_2_cat"/>
</dbReference>
<sequence length="859" mass="97667">MNDDDLVRGLRILTALYMIFLNKLKKQCLRQSLLLLCVLTLSNVYAQDRQVDVLRDGWRFYRLEKNDGEQGFSNRDFDDKAWRTLSVPHDWGVEKGFDVSLENNTGLLHWKGIGWYRKDLDIGAEDKGKRIAIEFDGAMANAQVYLNGKLVGEWPYGYTSFSFDLNPYVDFGGKNKLAVRLDTESFDSRWYPGAGIYRNVRLVKTNPVHVVYNGVFVTTPVIDEKNGKVSLRADIRNGNNAYGKITAKVKVYALDENDRRTPVESKFADVTVGVPAKGDHTLRLDGVVSKPKLWSIETPNRYLAELDLYDGDRLVDQYSTSFGFRTIDFTPRDGFYLNGKRVQIKGVCNHHDLGPLGSAFYVEAAKRQLVIMKEMGLNALRTSHNPPAPEILDLCDKMGIIVQVEAFDTWRKGKKKNDYNLAFNGWHMMDLEAMIKRDRNHPSVVMWSNGNEMPDQWDLALGKSLYTVAKSLDPTRPISLGCNWGNTAINGFQKESTDVYGLNYRTSFYEKTLNKEENKQKGLLASETSSTLSTRGEYFFPVKFGTSKQLREINDNFQISGYDVTYPGWGNTPDLQFRLLEKYPAIYGEFVWTGFDYLGEPTPYNHDMTNLLNFRDKKKRERLKKQLEELGKIEVPSRSSYFGIVDLCGFKKDRYYMYQSQWRPELPMAHILPHWNWPGRKGKVTPVHVYTSGDEAELFLNGRSLGRQKVKAGEYRLQWNDVTYSPGTLKVVAYKDGKKWAEDVVRTTGKARKIRLTKDVYPVNGENELCFVTVDLTDSRGRFVADADNALEFSVSDGAEIIASDNGDPTSLIAFKETKRPAFNGKCLIIVKLDKNRASGQKTVLRVKGTGVGCASIAL</sequence>
<dbReference type="AlphaFoldDB" id="A0AAU9CHY6"/>
<dbReference type="InterPro" id="IPR023232">
    <property type="entry name" value="Glyco_hydro_2_AS"/>
</dbReference>
<reference evidence="9 10" key="1">
    <citation type="submission" date="2021-12" db="EMBL/GenBank/DDBJ databases">
        <title>Genome sequencing of bacteria with rrn-lacking chromosome and rrn-plasmid.</title>
        <authorList>
            <person name="Anda M."/>
            <person name="Iwasaki W."/>
        </authorList>
    </citation>
    <scope>NUCLEOTIDE SEQUENCE [LARGE SCALE GENOMIC DNA]</scope>
    <source>
        <strain evidence="9 10">DSM 100852</strain>
    </source>
</reference>
<evidence type="ECO:0000256" key="2">
    <source>
        <dbReference type="ARBA" id="ARBA00022801"/>
    </source>
</evidence>
<feature type="domain" description="Glycoside hydrolase family 2 catalytic" evidence="5">
    <location>
        <begin position="334"/>
        <end position="528"/>
    </location>
</feature>
<evidence type="ECO:0000259" key="6">
    <source>
        <dbReference type="Pfam" id="PF02837"/>
    </source>
</evidence>
<dbReference type="InterPro" id="IPR036156">
    <property type="entry name" value="Beta-gal/glucu_dom_sf"/>
</dbReference>
<dbReference type="SUPFAM" id="SSF49303">
    <property type="entry name" value="beta-Galactosidase/glucuronidase domain"/>
    <property type="match status" value="1"/>
</dbReference>
<dbReference type="Proteomes" id="UP001348817">
    <property type="component" value="Chromosome"/>
</dbReference>
<feature type="domain" description="Glycosyl hydrolases family 2 sugar binding" evidence="6">
    <location>
        <begin position="105"/>
        <end position="205"/>
    </location>
</feature>
<dbReference type="PANTHER" id="PTHR42732:SF1">
    <property type="entry name" value="BETA-MANNOSIDASE"/>
    <property type="match status" value="1"/>
</dbReference>
<dbReference type="Pfam" id="PF02837">
    <property type="entry name" value="Glyco_hydro_2_N"/>
    <property type="match status" value="1"/>
</dbReference>
<feature type="domain" description="Glycoside hydrolase family 2 immunoglobulin-like beta-sandwich" evidence="4">
    <location>
        <begin position="214"/>
        <end position="325"/>
    </location>
</feature>
<evidence type="ECO:0000259" key="4">
    <source>
        <dbReference type="Pfam" id="PF00703"/>
    </source>
</evidence>